<proteinExistence type="inferred from homology"/>
<keyword evidence="6" id="KW-1185">Reference proteome</keyword>
<dbReference type="InterPro" id="IPR044946">
    <property type="entry name" value="Restrct_endonuc_typeI_TRD_sf"/>
</dbReference>
<sequence>MSKISRLRIGDYIDTLTDYHANGSYESLKDNVTLRQEKDYAIMIRTLNFERNDFHDDLVYVDKHAYEHLSKSKVYPNDILTNKIANPGSIYIMPNLDQPVSCGMNLFLIRFNQKVNQRYMYYCMKNSETYIKSFAHGTSTKTITKDEVRDLLLFMHTDIQDQNKIENLLTTIDKKIENNIKITRLLLMQATDIYMHWFFRKKTNGKISDLLLENDKSHIQVGEAKASNGDYPFFTSGEAILEWDEALVDGRNCFLNTGGNADVKFYVGKAAYSTDTWSISAKKDLSDYLYLLLNSIKEELNKKFFQGTGLKHLQKELLRERSIYIPNVAEVKSFNEVVKPMLNMISEKTRENQVLSDLRDWLLPMLMNGQATVE</sequence>
<gene>
    <name evidence="5" type="ORF">bsdtb5_39180</name>
</gene>
<dbReference type="SUPFAM" id="SSF116734">
    <property type="entry name" value="DNA methylase specificity domain"/>
    <property type="match status" value="2"/>
</dbReference>
<keyword evidence="2" id="KW-0680">Restriction system</keyword>
<dbReference type="KEGG" id="ahb:bsdtb5_39180"/>
<dbReference type="AlphaFoldDB" id="A0A7R7EPI2"/>
<accession>A0A7R7EPI2</accession>
<dbReference type="InterPro" id="IPR052021">
    <property type="entry name" value="Type-I_RS_S_subunit"/>
</dbReference>
<dbReference type="Pfam" id="PF01420">
    <property type="entry name" value="Methylase_S"/>
    <property type="match status" value="1"/>
</dbReference>
<feature type="domain" description="Type I restriction modification DNA specificity" evidence="4">
    <location>
        <begin position="215"/>
        <end position="352"/>
    </location>
</feature>
<evidence type="ECO:0000259" key="4">
    <source>
        <dbReference type="Pfam" id="PF01420"/>
    </source>
</evidence>
<dbReference type="PANTHER" id="PTHR30408:SF13">
    <property type="entry name" value="TYPE I RESTRICTION ENZYME HINDI SPECIFICITY SUBUNIT"/>
    <property type="match status" value="1"/>
</dbReference>
<dbReference type="Proteomes" id="UP000595897">
    <property type="component" value="Chromosome"/>
</dbReference>
<dbReference type="GO" id="GO:0009307">
    <property type="term" value="P:DNA restriction-modification system"/>
    <property type="evidence" value="ECO:0007669"/>
    <property type="project" value="UniProtKB-KW"/>
</dbReference>
<protein>
    <recommendedName>
        <fullName evidence="4">Type I restriction modification DNA specificity domain-containing protein</fullName>
    </recommendedName>
</protein>
<dbReference type="RefSeq" id="WP_271713656.1">
    <property type="nucleotide sequence ID" value="NZ_AP024169.1"/>
</dbReference>
<evidence type="ECO:0000256" key="2">
    <source>
        <dbReference type="ARBA" id="ARBA00022747"/>
    </source>
</evidence>
<name>A0A7R7EPI2_9FIRM</name>
<dbReference type="EMBL" id="AP024169">
    <property type="protein sequence ID" value="BCN32623.1"/>
    <property type="molecule type" value="Genomic_DNA"/>
</dbReference>
<keyword evidence="3" id="KW-0238">DNA-binding</keyword>
<dbReference type="REBASE" id="474717">
    <property type="entry name" value="S.LbaTB5ORF39190P"/>
</dbReference>
<dbReference type="Gene3D" id="3.90.220.20">
    <property type="entry name" value="DNA methylase specificity domains"/>
    <property type="match status" value="2"/>
</dbReference>
<evidence type="ECO:0000313" key="6">
    <source>
        <dbReference type="Proteomes" id="UP000595897"/>
    </source>
</evidence>
<evidence type="ECO:0000256" key="3">
    <source>
        <dbReference type="ARBA" id="ARBA00023125"/>
    </source>
</evidence>
<organism evidence="5 6">
    <name type="scientific">Anaeromicropila herbilytica</name>
    <dbReference type="NCBI Taxonomy" id="2785025"/>
    <lineage>
        <taxon>Bacteria</taxon>
        <taxon>Bacillati</taxon>
        <taxon>Bacillota</taxon>
        <taxon>Clostridia</taxon>
        <taxon>Lachnospirales</taxon>
        <taxon>Lachnospiraceae</taxon>
        <taxon>Anaeromicropila</taxon>
    </lineage>
</organism>
<evidence type="ECO:0000313" key="5">
    <source>
        <dbReference type="EMBL" id="BCN32623.1"/>
    </source>
</evidence>
<comment type="similarity">
    <text evidence="1">Belongs to the type-I restriction system S methylase family.</text>
</comment>
<dbReference type="GO" id="GO:0003677">
    <property type="term" value="F:DNA binding"/>
    <property type="evidence" value="ECO:0007669"/>
    <property type="project" value="UniProtKB-KW"/>
</dbReference>
<reference evidence="5 6" key="1">
    <citation type="submission" date="2020-11" db="EMBL/GenBank/DDBJ databases">
        <title>Draft genome sequencing of a Lachnospiraceae strain isolated from anoxic soil subjected to BSD treatment.</title>
        <authorList>
            <person name="Uek A."/>
            <person name="Tonouchi A."/>
        </authorList>
    </citation>
    <scope>NUCLEOTIDE SEQUENCE [LARGE SCALE GENOMIC DNA]</scope>
    <source>
        <strain evidence="5 6">TB5</strain>
    </source>
</reference>
<dbReference type="InterPro" id="IPR000055">
    <property type="entry name" value="Restrct_endonuc_typeI_TRD"/>
</dbReference>
<dbReference type="PANTHER" id="PTHR30408">
    <property type="entry name" value="TYPE-1 RESTRICTION ENZYME ECOKI SPECIFICITY PROTEIN"/>
    <property type="match status" value="1"/>
</dbReference>
<evidence type="ECO:0000256" key="1">
    <source>
        <dbReference type="ARBA" id="ARBA00010923"/>
    </source>
</evidence>